<organism evidence="3 4">
    <name type="scientific">Candidatus Dojkabacteria bacterium</name>
    <dbReference type="NCBI Taxonomy" id="2099670"/>
    <lineage>
        <taxon>Bacteria</taxon>
        <taxon>Candidatus Dojkabacteria</taxon>
    </lineage>
</organism>
<reference evidence="3" key="2">
    <citation type="journal article" date="2021" name="Microbiome">
        <title>Successional dynamics and alternative stable states in a saline activated sludge microbial community over 9 years.</title>
        <authorList>
            <person name="Wang Y."/>
            <person name="Ye J."/>
            <person name="Ju F."/>
            <person name="Liu L."/>
            <person name="Boyd J.A."/>
            <person name="Deng Y."/>
            <person name="Parks D.H."/>
            <person name="Jiang X."/>
            <person name="Yin X."/>
            <person name="Woodcroft B.J."/>
            <person name="Tyson G.W."/>
            <person name="Hugenholtz P."/>
            <person name="Polz M.F."/>
            <person name="Zhang T."/>
        </authorList>
    </citation>
    <scope>NUCLEOTIDE SEQUENCE</scope>
    <source>
        <strain evidence="3">HKST-UBA09</strain>
    </source>
</reference>
<keyword evidence="3" id="KW-0378">Hydrolase</keyword>
<comment type="caution">
    <text evidence="3">The sequence shown here is derived from an EMBL/GenBank/DDBJ whole genome shotgun (WGS) entry which is preliminary data.</text>
</comment>
<keyword evidence="1" id="KW-0472">Membrane</keyword>
<dbReference type="PANTHER" id="PTHR35333">
    <property type="entry name" value="BETA-LACTAMASE"/>
    <property type="match status" value="1"/>
</dbReference>
<accession>A0A955LAP3</accession>
<sequence>IIKHLNKYKLVYIFFGVSAFITTSLFFSLVELPSPKKDDSKSLDTPGYESYISNRLSKPRYALEFIEAYAFKENYVESNYQQELSLNPTKEDLGLKFDKYSGTNQIEVLRFIFTKLEKKDLTKLKEELLNFLKEDSIHFGIYLFDLKRGQLLEINSEKIFPPASISKLPSVLLTLKDIDSKKYSFETPVVVKDELKHTNWDTIGQYKEGTKIPLKTFIDAAILESNNSAHYHLHDLLGGLSIVNKRTQIELGAETFFLDPHQATAYSIATVLINLYNGNLLSAELTDYMINLMETTGADLRMAIPASVPANAKVANKVGFLFGGNEGSTYSDAAIVFGEKTDYVLVVLNDSAPDYPYGYIKIKDISEKIYNYLN</sequence>
<evidence type="ECO:0000256" key="1">
    <source>
        <dbReference type="SAM" id="Phobius"/>
    </source>
</evidence>
<dbReference type="GO" id="GO:0030655">
    <property type="term" value="P:beta-lactam antibiotic catabolic process"/>
    <property type="evidence" value="ECO:0007669"/>
    <property type="project" value="InterPro"/>
</dbReference>
<gene>
    <name evidence="3" type="ORF">KC669_04530</name>
</gene>
<keyword evidence="1" id="KW-0812">Transmembrane</keyword>
<dbReference type="Pfam" id="PF13354">
    <property type="entry name" value="Beta-lactamase2"/>
    <property type="match status" value="1"/>
</dbReference>
<feature type="domain" description="Beta-lactamase class A catalytic" evidence="2">
    <location>
        <begin position="140"/>
        <end position="348"/>
    </location>
</feature>
<keyword evidence="1" id="KW-1133">Transmembrane helix</keyword>
<dbReference type="SUPFAM" id="SSF56601">
    <property type="entry name" value="beta-lactamase/transpeptidase-like"/>
    <property type="match status" value="1"/>
</dbReference>
<reference evidence="3" key="1">
    <citation type="submission" date="2020-04" db="EMBL/GenBank/DDBJ databases">
        <authorList>
            <person name="Zhang T."/>
        </authorList>
    </citation>
    <scope>NUCLEOTIDE SEQUENCE</scope>
    <source>
        <strain evidence="3">HKST-UBA09</strain>
    </source>
</reference>
<evidence type="ECO:0000313" key="4">
    <source>
        <dbReference type="Proteomes" id="UP000714915"/>
    </source>
</evidence>
<protein>
    <submittedName>
        <fullName evidence="3">Serine hydrolase</fullName>
    </submittedName>
</protein>
<feature type="transmembrane region" description="Helical" evidence="1">
    <location>
        <begin position="12"/>
        <end position="30"/>
    </location>
</feature>
<evidence type="ECO:0000313" key="3">
    <source>
        <dbReference type="EMBL" id="MCA9387272.1"/>
    </source>
</evidence>
<proteinExistence type="predicted"/>
<dbReference type="Gene3D" id="3.40.710.10">
    <property type="entry name" value="DD-peptidase/beta-lactamase superfamily"/>
    <property type="match status" value="1"/>
</dbReference>
<dbReference type="PANTHER" id="PTHR35333:SF3">
    <property type="entry name" value="BETA-LACTAMASE-TYPE TRANSPEPTIDASE FOLD CONTAINING PROTEIN"/>
    <property type="match status" value="1"/>
</dbReference>
<evidence type="ECO:0000259" key="2">
    <source>
        <dbReference type="Pfam" id="PF13354"/>
    </source>
</evidence>
<dbReference type="InterPro" id="IPR012338">
    <property type="entry name" value="Beta-lactam/transpept-like"/>
</dbReference>
<dbReference type="GO" id="GO:0008800">
    <property type="term" value="F:beta-lactamase activity"/>
    <property type="evidence" value="ECO:0007669"/>
    <property type="project" value="InterPro"/>
</dbReference>
<name>A0A955LAP3_9BACT</name>
<dbReference type="Proteomes" id="UP000714915">
    <property type="component" value="Unassembled WGS sequence"/>
</dbReference>
<dbReference type="InterPro" id="IPR000871">
    <property type="entry name" value="Beta-lactam_class-A"/>
</dbReference>
<dbReference type="EMBL" id="JAGQLF010000077">
    <property type="protein sequence ID" value="MCA9387272.1"/>
    <property type="molecule type" value="Genomic_DNA"/>
</dbReference>
<feature type="non-terminal residue" evidence="3">
    <location>
        <position position="1"/>
    </location>
</feature>
<dbReference type="GO" id="GO:0046677">
    <property type="term" value="P:response to antibiotic"/>
    <property type="evidence" value="ECO:0007669"/>
    <property type="project" value="InterPro"/>
</dbReference>
<dbReference type="InterPro" id="IPR045155">
    <property type="entry name" value="Beta-lactam_cat"/>
</dbReference>
<dbReference type="AlphaFoldDB" id="A0A955LAP3"/>